<protein>
    <submittedName>
        <fullName evidence="1">Uncharacterized protein</fullName>
    </submittedName>
</protein>
<dbReference type="AlphaFoldDB" id="A0A284S307"/>
<sequence>MKTLLNLAFESYCRAGTAYRHNYSSQYFALSHEHRGASLSPTSWIFLRSRREIRKEMAVMIRIHRRYLSENVFNERRACSRPEPSYAESDSTDSPKIHPHILIEATMSYWLARRCSIREQVVADRLPHRLYLRSDIGQIDKDPVYVRVGATTMIVLPSRYSSTREENLKGSDMINDQKMSS</sequence>
<dbReference type="EMBL" id="FUEG01000028">
    <property type="protein sequence ID" value="SJL15403.1"/>
    <property type="molecule type" value="Genomic_DNA"/>
</dbReference>
<reference evidence="2" key="1">
    <citation type="journal article" date="2017" name="Nat. Ecol. Evol.">
        <title>Genome expansion and lineage-specific genetic innovations in the forest pathogenic fungi Armillaria.</title>
        <authorList>
            <person name="Sipos G."/>
            <person name="Prasanna A.N."/>
            <person name="Walter M.C."/>
            <person name="O'Connor E."/>
            <person name="Balint B."/>
            <person name="Krizsan K."/>
            <person name="Kiss B."/>
            <person name="Hess J."/>
            <person name="Varga T."/>
            <person name="Slot J."/>
            <person name="Riley R."/>
            <person name="Boka B."/>
            <person name="Rigling D."/>
            <person name="Barry K."/>
            <person name="Lee J."/>
            <person name="Mihaltcheva S."/>
            <person name="LaButti K."/>
            <person name="Lipzen A."/>
            <person name="Waldron R."/>
            <person name="Moloney N.M."/>
            <person name="Sperisen C."/>
            <person name="Kredics L."/>
            <person name="Vagvoelgyi C."/>
            <person name="Patrignani A."/>
            <person name="Fitzpatrick D."/>
            <person name="Nagy I."/>
            <person name="Doyle S."/>
            <person name="Anderson J.B."/>
            <person name="Grigoriev I.V."/>
            <person name="Gueldener U."/>
            <person name="Muensterkoetter M."/>
            <person name="Nagy L.G."/>
        </authorList>
    </citation>
    <scope>NUCLEOTIDE SEQUENCE [LARGE SCALE GENOMIC DNA]</scope>
    <source>
        <strain evidence="2">C18/9</strain>
    </source>
</reference>
<keyword evidence="2" id="KW-1185">Reference proteome</keyword>
<evidence type="ECO:0000313" key="1">
    <source>
        <dbReference type="EMBL" id="SJL15403.1"/>
    </source>
</evidence>
<accession>A0A284S307</accession>
<dbReference type="Proteomes" id="UP000219338">
    <property type="component" value="Unassembled WGS sequence"/>
</dbReference>
<organism evidence="1 2">
    <name type="scientific">Armillaria ostoyae</name>
    <name type="common">Armillaria root rot fungus</name>
    <dbReference type="NCBI Taxonomy" id="47428"/>
    <lineage>
        <taxon>Eukaryota</taxon>
        <taxon>Fungi</taxon>
        <taxon>Dikarya</taxon>
        <taxon>Basidiomycota</taxon>
        <taxon>Agaricomycotina</taxon>
        <taxon>Agaricomycetes</taxon>
        <taxon>Agaricomycetidae</taxon>
        <taxon>Agaricales</taxon>
        <taxon>Marasmiineae</taxon>
        <taxon>Physalacriaceae</taxon>
        <taxon>Armillaria</taxon>
    </lineage>
</organism>
<evidence type="ECO:0000313" key="2">
    <source>
        <dbReference type="Proteomes" id="UP000219338"/>
    </source>
</evidence>
<name>A0A284S307_ARMOS</name>
<dbReference type="OrthoDB" id="3060462at2759"/>
<gene>
    <name evidence="1" type="ORF">ARMOST_18900</name>
</gene>
<proteinExistence type="predicted"/>